<evidence type="ECO:0000313" key="13">
    <source>
        <dbReference type="Proteomes" id="UP000014070"/>
    </source>
</evidence>
<dbReference type="Pfam" id="PF17862">
    <property type="entry name" value="AAA_lid_3"/>
    <property type="match status" value="1"/>
</dbReference>
<gene>
    <name evidence="9" type="primary">pan</name>
    <name evidence="12" type="ORF">MMINT_18120</name>
</gene>
<dbReference type="GO" id="GO:0043335">
    <property type="term" value="P:protein unfolding"/>
    <property type="evidence" value="ECO:0007669"/>
    <property type="project" value="UniProtKB-UniRule"/>
</dbReference>
<keyword evidence="8 9" id="KW-0143">Chaperone</keyword>
<dbReference type="GO" id="GO:0005524">
    <property type="term" value="F:ATP binding"/>
    <property type="evidence" value="ECO:0007669"/>
    <property type="project" value="UniProtKB-UniRule"/>
</dbReference>
<evidence type="ECO:0000256" key="7">
    <source>
        <dbReference type="ARBA" id="ARBA00023054"/>
    </source>
</evidence>
<dbReference type="InterPro" id="IPR023501">
    <property type="entry name" value="Nucleotidase_PAN"/>
</dbReference>
<dbReference type="InterPro" id="IPR041569">
    <property type="entry name" value="AAA_lid_3"/>
</dbReference>
<comment type="subcellular location">
    <subcellularLocation>
        <location evidence="1 9">Cytoplasm</location>
    </subcellularLocation>
</comment>
<dbReference type="GeneID" id="41324166"/>
<dbReference type="GO" id="GO:0016887">
    <property type="term" value="F:ATP hydrolysis activity"/>
    <property type="evidence" value="ECO:0007669"/>
    <property type="project" value="UniProtKB-UniRule"/>
</dbReference>
<dbReference type="Gene3D" id="2.40.50.140">
    <property type="entry name" value="Nucleic acid-binding proteins"/>
    <property type="match status" value="1"/>
</dbReference>
<sequence length="402" mass="44519">MNDEQLEEVVKELNDKIEVLETKNSEVISDLQKVESERRYIESELFRTQKELKRMKSELERMKSPPLIIGSIKDVLIDGRVVVKSSTGPDFIVTTSEYVPPEDLIVGSRVALNKQTLAVMNVLPPSLDPLVTGAEIIEKPELTYSEIGGLEEQIMEVREAVEDPLLRPELYKKVGIEPPKGVLLVGPPGTGKTLLAKAVAHQTNATFIRFVGSELVQKYIGEGARLVRELFELAKEKAPSIVFIDELDSIGAKRLEVSTSGDREVQRTLMQLLSELDGFNPIGEVKIIGATNRPDILDDALLRPGRFDRIIEVPVPNYEGRLEILKIHTKKMNMDKNISLTEIAMKADGATGAELKAICTEAGMFAIREGRDCVISTDFDHAISKILDTEAAKIVESGVMFA</sequence>
<keyword evidence="13" id="KW-1185">Reference proteome</keyword>
<dbReference type="Proteomes" id="UP000014070">
    <property type="component" value="Chromosome"/>
</dbReference>
<dbReference type="PANTHER" id="PTHR23073">
    <property type="entry name" value="26S PROTEASOME REGULATORY SUBUNIT"/>
    <property type="match status" value="1"/>
</dbReference>
<dbReference type="FunCoup" id="R9TBM1">
    <property type="interactions" value="113"/>
</dbReference>
<dbReference type="NCBIfam" id="TIGR01242">
    <property type="entry name" value="proteasome-activating nucleotidase"/>
    <property type="match status" value="1"/>
</dbReference>
<dbReference type="Pfam" id="PF00004">
    <property type="entry name" value="AAA"/>
    <property type="match status" value="1"/>
</dbReference>
<evidence type="ECO:0000256" key="5">
    <source>
        <dbReference type="ARBA" id="ARBA00022840"/>
    </source>
</evidence>
<dbReference type="Gene3D" id="1.10.8.60">
    <property type="match status" value="1"/>
</dbReference>
<dbReference type="HOGENOM" id="CLU_000688_2_0_2"/>
<comment type="domain">
    <text evidence="9">Consists of three main regions, an N-terminal coiled-coil domain that may assist in substrate recognition, an interdomain involved in PAN hexamerization, and a C-terminal ATPase domain of the AAA type.</text>
</comment>
<comment type="function">
    <text evidence="9">ATPase which is responsible for recognizing, binding, unfolding and translocation of substrate proteins into the archaeal 20S proteasome core particle. Is essential for opening the gate of the 20S proteasome via an interaction with its C-terminus, thereby allowing substrate entry and access to the site of proteolysis. Thus, the C-termini of the proteasomal ATPase function like a 'key in a lock' to induce gate opening and therefore regulate proteolysis. Unfolding activity requires energy from ATP hydrolysis, whereas ATP binding alone promotes ATPase-20S proteasome association which triggers gate opening, and supports translocation of unfolded substrates.</text>
</comment>
<dbReference type="OrthoDB" id="77269at2157"/>
<dbReference type="GO" id="GO:0022623">
    <property type="term" value="C:proteasome-activating nucleotidase complex"/>
    <property type="evidence" value="ECO:0007669"/>
    <property type="project" value="UniProtKB-UniRule"/>
</dbReference>
<protein>
    <recommendedName>
        <fullName evidence="9">Proteasome-activating nucleotidase</fullName>
        <shortName evidence="9">PAN</shortName>
    </recommendedName>
    <alternativeName>
        <fullName evidence="9">Proteasomal ATPase</fullName>
    </alternativeName>
    <alternativeName>
        <fullName evidence="9">Proteasome regulatory ATPase</fullName>
    </alternativeName>
    <alternativeName>
        <fullName evidence="9">Proteasome regulatory particle</fullName>
    </alternativeName>
</protein>
<dbReference type="GO" id="GO:0010498">
    <property type="term" value="P:proteasomal protein catabolic process"/>
    <property type="evidence" value="ECO:0007669"/>
    <property type="project" value="UniProtKB-UniRule"/>
</dbReference>
<accession>R9TBM1</accession>
<dbReference type="HAMAP" id="MF_00553">
    <property type="entry name" value="PAN"/>
    <property type="match status" value="1"/>
</dbReference>
<feature type="binding site" evidence="9">
    <location>
        <position position="328"/>
    </location>
    <ligand>
        <name>ATP</name>
        <dbReference type="ChEBI" id="CHEBI:30616"/>
    </ligand>
</feature>
<evidence type="ECO:0000256" key="3">
    <source>
        <dbReference type="ARBA" id="ARBA00022490"/>
    </source>
</evidence>
<keyword evidence="6 9" id="KW-0647">Proteasome</keyword>
<name>R9TBM1_METII</name>
<dbReference type="PROSITE" id="PS00674">
    <property type="entry name" value="AAA"/>
    <property type="match status" value="1"/>
</dbReference>
<dbReference type="EMBL" id="CP005934">
    <property type="protein sequence ID" value="AGN27096.1"/>
    <property type="molecule type" value="Genomic_DNA"/>
</dbReference>
<evidence type="ECO:0000256" key="10">
    <source>
        <dbReference type="RuleBase" id="RU003651"/>
    </source>
</evidence>
<dbReference type="FunFam" id="1.10.8.60:FF:000006">
    <property type="entry name" value="26S protease regulatory subunit 8"/>
    <property type="match status" value="1"/>
</dbReference>
<dbReference type="FunFam" id="3.40.50.300:FF:000033">
    <property type="entry name" value="26S protease regulatory subunit 6B"/>
    <property type="match status" value="1"/>
</dbReference>
<evidence type="ECO:0000313" key="12">
    <source>
        <dbReference type="EMBL" id="AGN27096.1"/>
    </source>
</evidence>
<comment type="similarity">
    <text evidence="2 9 10">Belongs to the AAA ATPase family.</text>
</comment>
<dbReference type="InterPro" id="IPR003960">
    <property type="entry name" value="ATPase_AAA_CS"/>
</dbReference>
<dbReference type="InterPro" id="IPR012340">
    <property type="entry name" value="NA-bd_OB-fold"/>
</dbReference>
<dbReference type="SMART" id="SM00382">
    <property type="entry name" value="AAA"/>
    <property type="match status" value="1"/>
</dbReference>
<dbReference type="Pfam" id="PF16450">
    <property type="entry name" value="Prot_ATP_ID_OB_C"/>
    <property type="match status" value="1"/>
</dbReference>
<feature type="coiled-coil region" evidence="9">
    <location>
        <begin position="3"/>
        <end position="37"/>
    </location>
</feature>
<dbReference type="InterPro" id="IPR050221">
    <property type="entry name" value="26S_Proteasome_ATPase"/>
</dbReference>
<dbReference type="GO" id="GO:0005737">
    <property type="term" value="C:cytoplasm"/>
    <property type="evidence" value="ECO:0007669"/>
    <property type="project" value="UniProtKB-SubCell"/>
</dbReference>
<dbReference type="AlphaFoldDB" id="R9TBM1"/>
<keyword evidence="7 9" id="KW-0175">Coiled coil</keyword>
<evidence type="ECO:0000256" key="2">
    <source>
        <dbReference type="ARBA" id="ARBA00006914"/>
    </source>
</evidence>
<dbReference type="InParanoid" id="R9TBM1"/>
<keyword evidence="5 9" id="KW-0067">ATP-binding</keyword>
<evidence type="ECO:0000256" key="1">
    <source>
        <dbReference type="ARBA" id="ARBA00004496"/>
    </source>
</evidence>
<dbReference type="RefSeq" id="WP_020449621.1">
    <property type="nucleotide sequence ID" value="NC_021353.1"/>
</dbReference>
<dbReference type="NCBIfam" id="NF003069">
    <property type="entry name" value="PRK03992.1"/>
    <property type="match status" value="1"/>
</dbReference>
<feature type="domain" description="AAA+ ATPase" evidence="11">
    <location>
        <begin position="178"/>
        <end position="317"/>
    </location>
</feature>
<evidence type="ECO:0000259" key="11">
    <source>
        <dbReference type="SMART" id="SM00382"/>
    </source>
</evidence>
<dbReference type="STRING" id="1295009.MMINT_18120"/>
<dbReference type="InterPro" id="IPR003593">
    <property type="entry name" value="AAA+_ATPase"/>
</dbReference>
<evidence type="ECO:0000256" key="4">
    <source>
        <dbReference type="ARBA" id="ARBA00022741"/>
    </source>
</evidence>
<keyword evidence="4 9" id="KW-0547">Nucleotide-binding</keyword>
<dbReference type="InterPro" id="IPR027417">
    <property type="entry name" value="P-loop_NTPase"/>
</dbReference>
<dbReference type="InterPro" id="IPR032501">
    <property type="entry name" value="Prot_ATP_ID_OB_2nd"/>
</dbReference>
<proteinExistence type="inferred from homology"/>
<evidence type="ECO:0000256" key="6">
    <source>
        <dbReference type="ARBA" id="ARBA00022942"/>
    </source>
</evidence>
<dbReference type="Gene3D" id="3.40.50.300">
    <property type="entry name" value="P-loop containing nucleotide triphosphate hydrolases"/>
    <property type="match status" value="1"/>
</dbReference>
<feature type="binding site" evidence="9">
    <location>
        <begin position="189"/>
        <end position="194"/>
    </location>
    <ligand>
        <name>ATP</name>
        <dbReference type="ChEBI" id="CHEBI:30616"/>
    </ligand>
</feature>
<dbReference type="InterPro" id="IPR003959">
    <property type="entry name" value="ATPase_AAA_core"/>
</dbReference>
<dbReference type="KEGG" id="mer:MMINT_18120"/>
<evidence type="ECO:0000256" key="8">
    <source>
        <dbReference type="ARBA" id="ARBA00023186"/>
    </source>
</evidence>
<organism evidence="12 13">
    <name type="scientific">Methanomassiliicoccus intestinalis (strain Issoire-Mx1)</name>
    <dbReference type="NCBI Taxonomy" id="1295009"/>
    <lineage>
        <taxon>Archaea</taxon>
        <taxon>Methanobacteriati</taxon>
        <taxon>Thermoplasmatota</taxon>
        <taxon>Thermoplasmata</taxon>
        <taxon>Methanomassiliicoccales</taxon>
        <taxon>Methanomassiliicoccaceae</taxon>
        <taxon>Methanomassiliicoccus</taxon>
    </lineage>
</organism>
<evidence type="ECO:0000256" key="9">
    <source>
        <dbReference type="HAMAP-Rule" id="MF_00553"/>
    </source>
</evidence>
<keyword evidence="3 9" id="KW-0963">Cytoplasm</keyword>
<reference evidence="12 13" key="1">
    <citation type="journal article" date="2013" name="Genome Announc.">
        <title>Genome sequence of 'Candidatus Methanomassiliicoccus intestinalis' Issoire-Mx1, a third thermoplasmatales-related methanogenic archaeon from human feces.</title>
        <authorList>
            <person name="Borrel G."/>
            <person name="Harris H.M."/>
            <person name="Parisot N."/>
            <person name="Gaci N."/>
            <person name="Tottey W."/>
            <person name="Mihajlovski A."/>
            <person name="Deane J."/>
            <person name="Gribaldo S."/>
            <person name="Bardot O."/>
            <person name="Peyretaillade E."/>
            <person name="Peyret P."/>
            <person name="O'Toole P.W."/>
            <person name="Brugere J.F."/>
        </authorList>
    </citation>
    <scope>NUCLEOTIDE SEQUENCE [LARGE SCALE GENOMIC DNA]</scope>
    <source>
        <strain evidence="12 13">Issoire-Mx1</strain>
    </source>
</reference>
<comment type="subunit">
    <text evidence="9">Homohexamer. The hexameric complex has a two-ring architecture resembling a top hat that caps the 20S proteasome core at one or both ends. Upon ATP-binding, the C-terminus of PAN interacts with the alpha-rings of the proteasome core by binding to the intersubunit pockets.</text>
</comment>
<dbReference type="SUPFAM" id="SSF52540">
    <property type="entry name" value="P-loop containing nucleoside triphosphate hydrolases"/>
    <property type="match status" value="1"/>
</dbReference>